<name>A0AAV9HMS5_9PEZI</name>
<keyword evidence="1" id="KW-1133">Transmembrane helix</keyword>
<gene>
    <name evidence="2" type="ORF">QBC42DRAFT_205219</name>
</gene>
<reference evidence="2" key="1">
    <citation type="journal article" date="2023" name="Mol. Phylogenet. Evol.">
        <title>Genome-scale phylogeny and comparative genomics of the fungal order Sordariales.</title>
        <authorList>
            <person name="Hensen N."/>
            <person name="Bonometti L."/>
            <person name="Westerberg I."/>
            <person name="Brannstrom I.O."/>
            <person name="Guillou S."/>
            <person name="Cros-Aarteil S."/>
            <person name="Calhoun S."/>
            <person name="Haridas S."/>
            <person name="Kuo A."/>
            <person name="Mondo S."/>
            <person name="Pangilinan J."/>
            <person name="Riley R."/>
            <person name="LaButti K."/>
            <person name="Andreopoulos B."/>
            <person name="Lipzen A."/>
            <person name="Chen C."/>
            <person name="Yan M."/>
            <person name="Daum C."/>
            <person name="Ng V."/>
            <person name="Clum A."/>
            <person name="Steindorff A."/>
            <person name="Ohm R.A."/>
            <person name="Martin F."/>
            <person name="Silar P."/>
            <person name="Natvig D.O."/>
            <person name="Lalanne C."/>
            <person name="Gautier V."/>
            <person name="Ament-Velasquez S.L."/>
            <person name="Kruys A."/>
            <person name="Hutchinson M.I."/>
            <person name="Powell A.J."/>
            <person name="Barry K."/>
            <person name="Miller A.N."/>
            <person name="Grigoriev I.V."/>
            <person name="Debuchy R."/>
            <person name="Gladieux P."/>
            <person name="Hiltunen Thoren M."/>
            <person name="Johannesson H."/>
        </authorList>
    </citation>
    <scope>NUCLEOTIDE SEQUENCE</scope>
    <source>
        <strain evidence="2">PSN324</strain>
    </source>
</reference>
<evidence type="ECO:0008006" key="4">
    <source>
        <dbReference type="Google" id="ProtNLM"/>
    </source>
</evidence>
<comment type="caution">
    <text evidence="2">The sequence shown here is derived from an EMBL/GenBank/DDBJ whole genome shotgun (WGS) entry which is preliminary data.</text>
</comment>
<dbReference type="EMBL" id="MU865006">
    <property type="protein sequence ID" value="KAK4460687.1"/>
    <property type="molecule type" value="Genomic_DNA"/>
</dbReference>
<keyword evidence="1" id="KW-0812">Transmembrane</keyword>
<evidence type="ECO:0000256" key="1">
    <source>
        <dbReference type="SAM" id="Phobius"/>
    </source>
</evidence>
<keyword evidence="3" id="KW-1185">Reference proteome</keyword>
<proteinExistence type="predicted"/>
<feature type="transmembrane region" description="Helical" evidence="1">
    <location>
        <begin position="25"/>
        <end position="44"/>
    </location>
</feature>
<protein>
    <recommendedName>
        <fullName evidence="4">Ribosomal protein L32</fullName>
    </recommendedName>
</protein>
<keyword evidence="1" id="KW-0472">Membrane</keyword>
<evidence type="ECO:0000313" key="2">
    <source>
        <dbReference type="EMBL" id="KAK4460687.1"/>
    </source>
</evidence>
<organism evidence="2 3">
    <name type="scientific">Cladorrhinum samala</name>
    <dbReference type="NCBI Taxonomy" id="585594"/>
    <lineage>
        <taxon>Eukaryota</taxon>
        <taxon>Fungi</taxon>
        <taxon>Dikarya</taxon>
        <taxon>Ascomycota</taxon>
        <taxon>Pezizomycotina</taxon>
        <taxon>Sordariomycetes</taxon>
        <taxon>Sordariomycetidae</taxon>
        <taxon>Sordariales</taxon>
        <taxon>Podosporaceae</taxon>
        <taxon>Cladorrhinum</taxon>
    </lineage>
</organism>
<dbReference type="AlphaFoldDB" id="A0AAV9HMS5"/>
<feature type="non-terminal residue" evidence="2">
    <location>
        <position position="50"/>
    </location>
</feature>
<sequence length="50" mass="6065">MKPISKKKKKKTIPTLFFNSKFRKLFFFTTIYKTVILSTFGRLFKSSFFF</sequence>
<evidence type="ECO:0000313" key="3">
    <source>
        <dbReference type="Proteomes" id="UP001321749"/>
    </source>
</evidence>
<dbReference type="Proteomes" id="UP001321749">
    <property type="component" value="Unassembled WGS sequence"/>
</dbReference>
<accession>A0AAV9HMS5</accession>
<reference evidence="2" key="2">
    <citation type="submission" date="2023-06" db="EMBL/GenBank/DDBJ databases">
        <authorList>
            <consortium name="Lawrence Berkeley National Laboratory"/>
            <person name="Mondo S.J."/>
            <person name="Hensen N."/>
            <person name="Bonometti L."/>
            <person name="Westerberg I."/>
            <person name="Brannstrom I.O."/>
            <person name="Guillou S."/>
            <person name="Cros-Aarteil S."/>
            <person name="Calhoun S."/>
            <person name="Haridas S."/>
            <person name="Kuo A."/>
            <person name="Pangilinan J."/>
            <person name="Riley R."/>
            <person name="Labutti K."/>
            <person name="Andreopoulos B."/>
            <person name="Lipzen A."/>
            <person name="Chen C."/>
            <person name="Yanf M."/>
            <person name="Daum C."/>
            <person name="Ng V."/>
            <person name="Clum A."/>
            <person name="Steindorff A."/>
            <person name="Ohm R."/>
            <person name="Martin F."/>
            <person name="Silar P."/>
            <person name="Natvig D."/>
            <person name="Lalanne C."/>
            <person name="Gautier V."/>
            <person name="Ament-Velasquez S.L."/>
            <person name="Kruys A."/>
            <person name="Hutchinson M.I."/>
            <person name="Powell A.J."/>
            <person name="Barry K."/>
            <person name="Miller A.N."/>
            <person name="Grigoriev I.V."/>
            <person name="Debuchy R."/>
            <person name="Gladieux P."/>
            <person name="Thoren M.H."/>
            <person name="Johannesson H."/>
        </authorList>
    </citation>
    <scope>NUCLEOTIDE SEQUENCE</scope>
    <source>
        <strain evidence="2">PSN324</strain>
    </source>
</reference>